<feature type="domain" description="Acyclic terpene utilisation N-terminal" evidence="1">
    <location>
        <begin position="7"/>
        <end position="450"/>
    </location>
</feature>
<reference evidence="2" key="1">
    <citation type="journal article" date="2010" name="J. Bacteriol.">
        <title>Combined genomic and proteomic approaches identify gene clusters involved in anaerobic 2-methylnaphthalene degradation in the sulfate-reducing enrichment culture N47.</title>
        <authorList>
            <person name="Selesi D."/>
            <person name="Jehmlich N."/>
            <person name="von Bergen M."/>
            <person name="Schmidt F."/>
            <person name="Rattei T."/>
            <person name="Tischler P."/>
            <person name="Lueders T."/>
            <person name="Meckenstock R.U."/>
        </authorList>
    </citation>
    <scope>NUCLEOTIDE SEQUENCE</scope>
</reference>
<evidence type="ECO:0000259" key="1">
    <source>
        <dbReference type="Pfam" id="PF07287"/>
    </source>
</evidence>
<name>D2XBL1_9BACT</name>
<sequence length="457" mass="50669">MKDMKKVVIGSGSAFWGDIFEPALEMAQSGEVQYMGFDHLAELTMAILNRMKAKNPEAGYIPDIIAWTKRLLPVTQKNGIKMITNGGGANPVQAALEVTKVIKELNLAPMKLGVVSGDDILPYINDIRAQGWKFKNMDTGEEDIDSIADRIAAANAYIGADHIIKELKNGADMIICGRVSDNALYVGPIMHEFGWDFSDQYIDRIAAAVTVGHIIECSACVSGGMSNMWKVSERPWDIGFPIAEFYENGDAVITKTSGSGGIVNSWTVKEHLLYEIIDPANYLMPDGIGDFTALKLQDEARNRVKVTEMKGKKRPDTLKVCIGFKDGFIGEGLIYFPSPDALAKAQWAEKWLRERFKKLGINFRELRIDYMGVNMLHGEAAEVEDRDYNEVGLRIAGRTHTYKEAEAVRREATHLWTMGPVGSSFGVPMNVRSVIALWPSLVPRDAVKIESQLMEVS</sequence>
<dbReference type="PANTHER" id="PTHR47708:SF2">
    <property type="entry name" value="SI:CH73-132F6.5"/>
    <property type="match status" value="1"/>
</dbReference>
<dbReference type="EMBL" id="GU080133">
    <property type="protein sequence ID" value="ADB04330.1"/>
    <property type="molecule type" value="Genomic_DNA"/>
</dbReference>
<proteinExistence type="predicted"/>
<dbReference type="Pfam" id="PF07287">
    <property type="entry name" value="AtuA"/>
    <property type="match status" value="1"/>
</dbReference>
<feature type="non-terminal residue" evidence="2">
    <location>
        <position position="457"/>
    </location>
</feature>
<organism evidence="2">
    <name type="scientific">bacterium enrichment culture clone N47</name>
    <dbReference type="NCBI Taxonomy" id="700510"/>
    <lineage>
        <taxon>Bacteria</taxon>
        <taxon>environmental samples</taxon>
    </lineage>
</organism>
<protein>
    <recommendedName>
        <fullName evidence="1">Acyclic terpene utilisation N-terminal domain-containing protein</fullName>
    </recommendedName>
</protein>
<evidence type="ECO:0000313" key="2">
    <source>
        <dbReference type="EMBL" id="ADB04330.1"/>
    </source>
</evidence>
<accession>D2XBL1</accession>
<dbReference type="InterPro" id="IPR010839">
    <property type="entry name" value="AtuA_N"/>
</dbReference>
<dbReference type="AlphaFoldDB" id="D2XBL1"/>
<dbReference type="PANTHER" id="PTHR47708">
    <property type="match status" value="1"/>
</dbReference>